<name>A0ABU0YNI7_9PROT</name>
<protein>
    <submittedName>
        <fullName evidence="2">DUF805 domain-containing protein</fullName>
    </submittedName>
</protein>
<dbReference type="EMBL" id="JAUYVI010000004">
    <property type="protein sequence ID" value="MDQ7248715.1"/>
    <property type="molecule type" value="Genomic_DNA"/>
</dbReference>
<feature type="transmembrane region" description="Helical" evidence="1">
    <location>
        <begin position="81"/>
        <end position="102"/>
    </location>
</feature>
<keyword evidence="1" id="KW-0812">Transmembrane</keyword>
<comment type="caution">
    <text evidence="2">The sequence shown here is derived from an EMBL/GenBank/DDBJ whole genome shotgun (WGS) entry which is preliminary data.</text>
</comment>
<accession>A0ABU0YNI7</accession>
<feature type="transmembrane region" description="Helical" evidence="1">
    <location>
        <begin position="15"/>
        <end position="39"/>
    </location>
</feature>
<dbReference type="InterPro" id="IPR008523">
    <property type="entry name" value="DUF805"/>
</dbReference>
<organism evidence="2 3">
    <name type="scientific">Dongia sedimenti</name>
    <dbReference type="NCBI Taxonomy" id="3064282"/>
    <lineage>
        <taxon>Bacteria</taxon>
        <taxon>Pseudomonadati</taxon>
        <taxon>Pseudomonadota</taxon>
        <taxon>Alphaproteobacteria</taxon>
        <taxon>Rhodospirillales</taxon>
        <taxon>Dongiaceae</taxon>
        <taxon>Dongia</taxon>
    </lineage>
</organism>
<reference evidence="3" key="1">
    <citation type="submission" date="2023-08" db="EMBL/GenBank/DDBJ databases">
        <title>Rhodospirillaceae gen. nov., a novel taxon isolated from the Yangtze River Yuezi River estuary sludge.</title>
        <authorList>
            <person name="Ruan L."/>
        </authorList>
    </citation>
    <scope>NUCLEOTIDE SEQUENCE [LARGE SCALE GENOMIC DNA]</scope>
    <source>
        <strain evidence="3">R-7</strain>
    </source>
</reference>
<dbReference type="PANTHER" id="PTHR34980:SF3">
    <property type="entry name" value="BLR8105 PROTEIN"/>
    <property type="match status" value="1"/>
</dbReference>
<evidence type="ECO:0000313" key="3">
    <source>
        <dbReference type="Proteomes" id="UP001230156"/>
    </source>
</evidence>
<gene>
    <name evidence="2" type="ORF">Q8A70_13605</name>
</gene>
<sequence length="142" mass="15458">MLYALFSWDGRLGRLAYFGYSILLVTILVVLGLVLLLPLRNAEGATGVTVAIMVILTVMGTVGGFCLAAKRLHDLDLSAWHYVWMVFFPAIFNGFGAAFRQLDMPGPALMTALLGLVISFGIGLYLLFWPGSDGANRFGERP</sequence>
<feature type="transmembrane region" description="Helical" evidence="1">
    <location>
        <begin position="108"/>
        <end position="128"/>
    </location>
</feature>
<keyword evidence="3" id="KW-1185">Reference proteome</keyword>
<dbReference type="RefSeq" id="WP_379956199.1">
    <property type="nucleotide sequence ID" value="NZ_JAUYVI010000004.1"/>
</dbReference>
<evidence type="ECO:0000256" key="1">
    <source>
        <dbReference type="SAM" id="Phobius"/>
    </source>
</evidence>
<evidence type="ECO:0000313" key="2">
    <source>
        <dbReference type="EMBL" id="MDQ7248715.1"/>
    </source>
</evidence>
<dbReference type="Pfam" id="PF05656">
    <property type="entry name" value="DUF805"/>
    <property type="match status" value="1"/>
</dbReference>
<keyword evidence="1" id="KW-0472">Membrane</keyword>
<dbReference type="Proteomes" id="UP001230156">
    <property type="component" value="Unassembled WGS sequence"/>
</dbReference>
<feature type="transmembrane region" description="Helical" evidence="1">
    <location>
        <begin position="45"/>
        <end position="69"/>
    </location>
</feature>
<dbReference type="PANTHER" id="PTHR34980">
    <property type="entry name" value="INNER MEMBRANE PROTEIN-RELATED-RELATED"/>
    <property type="match status" value="1"/>
</dbReference>
<keyword evidence="1" id="KW-1133">Transmembrane helix</keyword>
<proteinExistence type="predicted"/>